<proteinExistence type="predicted"/>
<feature type="transmembrane region" description="Helical" evidence="1">
    <location>
        <begin position="77"/>
        <end position="97"/>
    </location>
</feature>
<feature type="transmembrane region" description="Helical" evidence="1">
    <location>
        <begin position="31"/>
        <end position="50"/>
    </location>
</feature>
<reference evidence="2 3" key="1">
    <citation type="submission" date="2013-05" db="EMBL/GenBank/DDBJ databases">
        <title>Genome sequence of Streptomyces sparsogenes DSM 40356.</title>
        <authorList>
            <person name="Coyne S."/>
            <person name="Seebeck F.P."/>
        </authorList>
    </citation>
    <scope>NUCLEOTIDE SEQUENCE [LARGE SCALE GENOMIC DNA]</scope>
    <source>
        <strain evidence="2 3">DSM 40356</strain>
    </source>
</reference>
<protein>
    <submittedName>
        <fullName evidence="2">MFS transporter</fullName>
    </submittedName>
</protein>
<accession>A0A1R1SET9</accession>
<evidence type="ECO:0000313" key="2">
    <source>
        <dbReference type="EMBL" id="OMI36785.1"/>
    </source>
</evidence>
<dbReference type="STRING" id="67365.GCA_001704635_04313"/>
<evidence type="ECO:0000256" key="1">
    <source>
        <dbReference type="SAM" id="Phobius"/>
    </source>
</evidence>
<dbReference type="InterPro" id="IPR036259">
    <property type="entry name" value="MFS_trans_sf"/>
</dbReference>
<dbReference type="Proteomes" id="UP000186168">
    <property type="component" value="Unassembled WGS sequence"/>
</dbReference>
<sequence length="232" mass="23281">MNAVAPVIGMAAGVLIAALTAAYVPDPTRTIPLLFLALFALQAAATAVVIPETAHPHKGALAAMRPRLAVPPTARRALAISAPPVVAVWALGGLYSSLGPRLPSLIAPHSGALTGNLVFLAFTTTAACTVAACHGRPAGTVMLWACSLLIAGVALTTLSLQLSSLAGVIAGTCLAGAGFGAIMHGALSLLLSGVDAGERAGIVATYYTIGYFSLSVPTIESVFSRSRVVDAS</sequence>
<keyword evidence="3" id="KW-1185">Reference proteome</keyword>
<feature type="transmembrane region" description="Helical" evidence="1">
    <location>
        <begin position="168"/>
        <end position="191"/>
    </location>
</feature>
<comment type="caution">
    <text evidence="2">The sequence shown here is derived from an EMBL/GenBank/DDBJ whole genome shotgun (WGS) entry which is preliminary data.</text>
</comment>
<dbReference type="AlphaFoldDB" id="A0A1R1SET9"/>
<feature type="transmembrane region" description="Helical" evidence="1">
    <location>
        <begin position="141"/>
        <end position="162"/>
    </location>
</feature>
<organism evidence="2 3">
    <name type="scientific">Streptomyces sparsogenes DSM 40356</name>
    <dbReference type="NCBI Taxonomy" id="1331668"/>
    <lineage>
        <taxon>Bacteria</taxon>
        <taxon>Bacillati</taxon>
        <taxon>Actinomycetota</taxon>
        <taxon>Actinomycetes</taxon>
        <taxon>Kitasatosporales</taxon>
        <taxon>Streptomycetaceae</taxon>
        <taxon>Streptomyces</taxon>
    </lineage>
</organism>
<feature type="transmembrane region" description="Helical" evidence="1">
    <location>
        <begin position="117"/>
        <end position="134"/>
    </location>
</feature>
<keyword evidence="1" id="KW-0472">Membrane</keyword>
<name>A0A1R1SET9_9ACTN</name>
<evidence type="ECO:0000313" key="3">
    <source>
        <dbReference type="Proteomes" id="UP000186168"/>
    </source>
</evidence>
<feature type="transmembrane region" description="Helical" evidence="1">
    <location>
        <begin position="7"/>
        <end position="25"/>
    </location>
</feature>
<gene>
    <name evidence="2" type="ORF">SPAR_23761</name>
</gene>
<dbReference type="EMBL" id="ASQP01000321">
    <property type="protein sequence ID" value="OMI36785.1"/>
    <property type="molecule type" value="Genomic_DNA"/>
</dbReference>
<dbReference type="SUPFAM" id="SSF103473">
    <property type="entry name" value="MFS general substrate transporter"/>
    <property type="match status" value="1"/>
</dbReference>
<keyword evidence="1" id="KW-0812">Transmembrane</keyword>
<dbReference type="Gene3D" id="1.20.1250.20">
    <property type="entry name" value="MFS general substrate transporter like domains"/>
    <property type="match status" value="1"/>
</dbReference>
<keyword evidence="1" id="KW-1133">Transmembrane helix</keyword>